<feature type="transmembrane region" description="Helical" evidence="11">
    <location>
        <begin position="400"/>
        <end position="420"/>
    </location>
</feature>
<reference evidence="13" key="1">
    <citation type="submission" date="2023-01" db="EMBL/GenBank/DDBJ databases">
        <title>The diversity of Class Acidimicrobiia in South China Sea sediment environments and the proposal of Iamia marina sp. nov., a novel species of the genus Iamia.</title>
        <authorList>
            <person name="He Y."/>
            <person name="Tian X."/>
        </authorList>
    </citation>
    <scope>NUCLEOTIDE SEQUENCE</scope>
    <source>
        <strain evidence="13">DSM 19957</strain>
    </source>
</reference>
<evidence type="ECO:0000313" key="13">
    <source>
        <dbReference type="EMBL" id="WCO65693.1"/>
    </source>
</evidence>
<feature type="transmembrane region" description="Helical" evidence="11">
    <location>
        <begin position="369"/>
        <end position="394"/>
    </location>
</feature>
<dbReference type="PROSITE" id="PS51371">
    <property type="entry name" value="CBS"/>
    <property type="match status" value="1"/>
</dbReference>
<evidence type="ECO:0000259" key="12">
    <source>
        <dbReference type="PROSITE" id="PS51371"/>
    </source>
</evidence>
<dbReference type="Gene3D" id="1.10.3080.10">
    <property type="entry name" value="Clc chloride channel"/>
    <property type="match status" value="1"/>
</dbReference>
<dbReference type="Gene3D" id="3.10.580.10">
    <property type="entry name" value="CBS-domain"/>
    <property type="match status" value="1"/>
</dbReference>
<evidence type="ECO:0000256" key="2">
    <source>
        <dbReference type="ARBA" id="ARBA00022448"/>
    </source>
</evidence>
<dbReference type="Proteomes" id="UP001216390">
    <property type="component" value="Chromosome"/>
</dbReference>
<dbReference type="GO" id="GO:0005254">
    <property type="term" value="F:chloride channel activity"/>
    <property type="evidence" value="ECO:0007669"/>
    <property type="project" value="UniProtKB-KW"/>
</dbReference>
<evidence type="ECO:0000313" key="14">
    <source>
        <dbReference type="Proteomes" id="UP001216390"/>
    </source>
</evidence>
<keyword evidence="4 11" id="KW-1133">Transmembrane helix</keyword>
<dbReference type="PRINTS" id="PR00762">
    <property type="entry name" value="CLCHANNEL"/>
</dbReference>
<evidence type="ECO:0000256" key="6">
    <source>
        <dbReference type="ARBA" id="ARBA00023136"/>
    </source>
</evidence>
<dbReference type="AlphaFoldDB" id="A0AAF0BU54"/>
<keyword evidence="6 11" id="KW-0472">Membrane</keyword>
<feature type="transmembrane region" description="Helical" evidence="11">
    <location>
        <begin position="238"/>
        <end position="260"/>
    </location>
</feature>
<dbReference type="PANTHER" id="PTHR43427">
    <property type="entry name" value="CHLORIDE CHANNEL PROTEIN CLC-E"/>
    <property type="match status" value="1"/>
</dbReference>
<keyword evidence="5" id="KW-0406">Ion transport</keyword>
<dbReference type="GO" id="GO:0034707">
    <property type="term" value="C:chloride channel complex"/>
    <property type="evidence" value="ECO:0007669"/>
    <property type="project" value="UniProtKB-KW"/>
</dbReference>
<dbReference type="SMART" id="SM00116">
    <property type="entry name" value="CBS"/>
    <property type="match status" value="1"/>
</dbReference>
<keyword evidence="7" id="KW-0869">Chloride channel</keyword>
<evidence type="ECO:0000256" key="8">
    <source>
        <dbReference type="ARBA" id="ARBA00023214"/>
    </source>
</evidence>
<protein>
    <submittedName>
        <fullName evidence="13">Chloride channel protein</fullName>
    </submittedName>
</protein>
<keyword evidence="9" id="KW-0407">Ion channel</keyword>
<gene>
    <name evidence="13" type="ORF">PO878_14405</name>
</gene>
<evidence type="ECO:0000256" key="10">
    <source>
        <dbReference type="PROSITE-ProRule" id="PRU00703"/>
    </source>
</evidence>
<dbReference type="PANTHER" id="PTHR43427:SF6">
    <property type="entry name" value="CHLORIDE CHANNEL PROTEIN CLC-E"/>
    <property type="match status" value="1"/>
</dbReference>
<evidence type="ECO:0000256" key="1">
    <source>
        <dbReference type="ARBA" id="ARBA00004141"/>
    </source>
</evidence>
<keyword evidence="14" id="KW-1185">Reference proteome</keyword>
<dbReference type="InterPro" id="IPR050368">
    <property type="entry name" value="ClC-type_chloride_channel"/>
</dbReference>
<keyword evidence="3 11" id="KW-0812">Transmembrane</keyword>
<dbReference type="EMBL" id="CP116942">
    <property type="protein sequence ID" value="WCO65693.1"/>
    <property type="molecule type" value="Genomic_DNA"/>
</dbReference>
<dbReference type="InterPro" id="IPR014743">
    <property type="entry name" value="Cl-channel_core"/>
</dbReference>
<evidence type="ECO:0000256" key="5">
    <source>
        <dbReference type="ARBA" id="ARBA00023065"/>
    </source>
</evidence>
<evidence type="ECO:0000256" key="9">
    <source>
        <dbReference type="ARBA" id="ARBA00023303"/>
    </source>
</evidence>
<evidence type="ECO:0000256" key="7">
    <source>
        <dbReference type="ARBA" id="ARBA00023173"/>
    </source>
</evidence>
<evidence type="ECO:0000256" key="11">
    <source>
        <dbReference type="SAM" id="Phobius"/>
    </source>
</evidence>
<comment type="subcellular location">
    <subcellularLocation>
        <location evidence="1">Membrane</location>
        <topology evidence="1">Multi-pass membrane protein</topology>
    </subcellularLocation>
</comment>
<feature type="transmembrane region" description="Helical" evidence="11">
    <location>
        <begin position="69"/>
        <end position="87"/>
    </location>
</feature>
<evidence type="ECO:0000256" key="3">
    <source>
        <dbReference type="ARBA" id="ARBA00022692"/>
    </source>
</evidence>
<keyword evidence="8" id="KW-0868">Chloride</keyword>
<accession>A0AAF0BU54</accession>
<feature type="transmembrane region" description="Helical" evidence="11">
    <location>
        <begin position="272"/>
        <end position="293"/>
    </location>
</feature>
<dbReference type="KEGG" id="ima:PO878_14405"/>
<dbReference type="RefSeq" id="WP_272735220.1">
    <property type="nucleotide sequence ID" value="NZ_CP116942.1"/>
</dbReference>
<evidence type="ECO:0000256" key="4">
    <source>
        <dbReference type="ARBA" id="ARBA00022989"/>
    </source>
</evidence>
<feature type="transmembrane region" description="Helical" evidence="11">
    <location>
        <begin position="163"/>
        <end position="188"/>
    </location>
</feature>
<dbReference type="CDD" id="cd02205">
    <property type="entry name" value="CBS_pair_SF"/>
    <property type="match status" value="1"/>
</dbReference>
<sequence length="571" mass="58980">MRRGDDGEAHGVLGAGVDELRALVLRSRDLVLLTAVIGVITGVSVALFERATIDVALERVVESPLWVRAALPGLGLVITALVLRFVGPLASPSTADEYVKAVPDPEAPFNLRAVPAKLLASFATLGLGGAGGLEGPSIYTGSAVGAALFGPVSRYLRGVDKRAALVAGAAAGVAAIFKAPATGAVFALEVPFQDDLAPRSILPALVGAASGYTTFVLINGTEPLFPVSGETNVVLADLGVAAVIALTCGIGARAFAAVISNAKRMSAKVSPVPRVAAGALVMAGLVLLSSYWFDGQSLALGPGYRSVEFALDPERGLWIIAALATIRVLATASTVGGGGVAGLFIPLVVQGALTGRLMAGIVNADNQSLWVVVGVAAFLGAGYRVPLAAVMFVAEATGRPAFVVPGLLAATGAQLLMGLSSVSAYQRRRKDGHLEQRADLPIESVLSTDPATADGDDTIALFFTEHVSLARRKAVPVVDGEGCFEGLVVLDDVLGIDPDDWAETTLAEVARRDTPVGHPDWNLGQALRAMLDGDVDHLPVVDSRGRLRGVVTSDAIIDRSRLMDRLDPKRP</sequence>
<dbReference type="SUPFAM" id="SSF54631">
    <property type="entry name" value="CBS-domain pair"/>
    <property type="match status" value="1"/>
</dbReference>
<keyword evidence="2" id="KW-0813">Transport</keyword>
<feature type="transmembrane region" description="Helical" evidence="11">
    <location>
        <begin position="316"/>
        <end position="349"/>
    </location>
</feature>
<name>A0AAF0BU54_9ACTN</name>
<feature type="transmembrane region" description="Helical" evidence="11">
    <location>
        <begin position="30"/>
        <end position="48"/>
    </location>
</feature>
<dbReference type="Pfam" id="PF00654">
    <property type="entry name" value="Voltage_CLC"/>
    <property type="match status" value="1"/>
</dbReference>
<feature type="domain" description="CBS" evidence="12">
    <location>
        <begin position="510"/>
        <end position="568"/>
    </location>
</feature>
<dbReference type="SUPFAM" id="SSF81340">
    <property type="entry name" value="Clc chloride channel"/>
    <property type="match status" value="1"/>
</dbReference>
<dbReference type="InterPro" id="IPR001807">
    <property type="entry name" value="ClC"/>
</dbReference>
<proteinExistence type="predicted"/>
<keyword evidence="10" id="KW-0129">CBS domain</keyword>
<organism evidence="13 14">
    <name type="scientific">Iamia majanohamensis</name>
    <dbReference type="NCBI Taxonomy" id="467976"/>
    <lineage>
        <taxon>Bacteria</taxon>
        <taxon>Bacillati</taxon>
        <taxon>Actinomycetota</taxon>
        <taxon>Acidimicrobiia</taxon>
        <taxon>Acidimicrobiales</taxon>
        <taxon>Iamiaceae</taxon>
        <taxon>Iamia</taxon>
    </lineage>
</organism>
<dbReference type="CDD" id="cd00400">
    <property type="entry name" value="Voltage_gated_ClC"/>
    <property type="match status" value="1"/>
</dbReference>
<dbReference type="InterPro" id="IPR000644">
    <property type="entry name" value="CBS_dom"/>
</dbReference>
<dbReference type="InterPro" id="IPR046342">
    <property type="entry name" value="CBS_dom_sf"/>
</dbReference>
<dbReference type="Pfam" id="PF00571">
    <property type="entry name" value="CBS"/>
    <property type="match status" value="1"/>
</dbReference>